<dbReference type="InterPro" id="IPR001245">
    <property type="entry name" value="Ser-Thr/Tyr_kinase_cat_dom"/>
</dbReference>
<dbReference type="PANTHER" id="PTHR44329">
    <property type="entry name" value="SERINE/THREONINE-PROTEIN KINASE TNNI3K-RELATED"/>
    <property type="match status" value="1"/>
</dbReference>
<accession>A0A976FK38</accession>
<feature type="compositionally biased region" description="Low complexity" evidence="1">
    <location>
        <begin position="749"/>
        <end position="761"/>
    </location>
</feature>
<gene>
    <name evidence="4" type="ORF">CCR75_003253</name>
</gene>
<dbReference type="SMART" id="SM00220">
    <property type="entry name" value="S_TKc"/>
    <property type="match status" value="1"/>
</dbReference>
<dbReference type="GeneID" id="94347021"/>
<dbReference type="RefSeq" id="XP_067817767.1">
    <property type="nucleotide sequence ID" value="XM_067961350.1"/>
</dbReference>
<name>A0A976FK38_BRELC</name>
<dbReference type="InterPro" id="IPR000719">
    <property type="entry name" value="Prot_kinase_dom"/>
</dbReference>
<keyword evidence="2" id="KW-0812">Transmembrane</keyword>
<feature type="transmembrane region" description="Helical" evidence="2">
    <location>
        <begin position="190"/>
        <end position="210"/>
    </location>
</feature>
<feature type="transmembrane region" description="Helical" evidence="2">
    <location>
        <begin position="20"/>
        <end position="42"/>
    </location>
</feature>
<evidence type="ECO:0000313" key="5">
    <source>
        <dbReference type="Proteomes" id="UP000294530"/>
    </source>
</evidence>
<feature type="compositionally biased region" description="Polar residues" evidence="1">
    <location>
        <begin position="88"/>
        <end position="101"/>
    </location>
</feature>
<feature type="transmembrane region" description="Helical" evidence="2">
    <location>
        <begin position="295"/>
        <end position="317"/>
    </location>
</feature>
<dbReference type="Proteomes" id="UP000294530">
    <property type="component" value="Unassembled WGS sequence"/>
</dbReference>
<evidence type="ECO:0000256" key="2">
    <source>
        <dbReference type="SAM" id="Phobius"/>
    </source>
</evidence>
<reference evidence="4 5" key="1">
    <citation type="journal article" date="2021" name="Genome Biol.">
        <title>AFLAP: assembly-free linkage analysis pipeline using k-mers from genome sequencing data.</title>
        <authorList>
            <person name="Fletcher K."/>
            <person name="Zhang L."/>
            <person name="Gil J."/>
            <person name="Han R."/>
            <person name="Cavanaugh K."/>
            <person name="Michelmore R."/>
        </authorList>
    </citation>
    <scope>NUCLEOTIDE SEQUENCE [LARGE SCALE GENOMIC DNA]</scope>
    <source>
        <strain evidence="4 5">SF5</strain>
    </source>
</reference>
<protein>
    <recommendedName>
        <fullName evidence="3">Protein kinase domain-containing protein</fullName>
    </recommendedName>
</protein>
<feature type="transmembrane region" description="Helical" evidence="2">
    <location>
        <begin position="250"/>
        <end position="274"/>
    </location>
</feature>
<feature type="region of interest" description="Disordered" evidence="1">
    <location>
        <begin position="618"/>
        <end position="656"/>
    </location>
</feature>
<dbReference type="GO" id="GO:0004674">
    <property type="term" value="F:protein serine/threonine kinase activity"/>
    <property type="evidence" value="ECO:0007669"/>
    <property type="project" value="TreeGrafter"/>
</dbReference>
<feature type="domain" description="Protein kinase" evidence="3">
    <location>
        <begin position="415"/>
        <end position="676"/>
    </location>
</feature>
<evidence type="ECO:0000259" key="3">
    <source>
        <dbReference type="PROSITE" id="PS50011"/>
    </source>
</evidence>
<dbReference type="EMBL" id="SHOA02000003">
    <property type="protein sequence ID" value="TDH68268.1"/>
    <property type="molecule type" value="Genomic_DNA"/>
</dbReference>
<dbReference type="InterPro" id="IPR051681">
    <property type="entry name" value="Ser/Thr_Kinases-Pseudokinases"/>
</dbReference>
<dbReference type="Gene3D" id="1.10.510.10">
    <property type="entry name" value="Transferase(Phosphotransferase) domain 1"/>
    <property type="match status" value="1"/>
</dbReference>
<feature type="transmembrane region" description="Helical" evidence="2">
    <location>
        <begin position="150"/>
        <end position="170"/>
    </location>
</feature>
<dbReference type="AlphaFoldDB" id="A0A976FK38"/>
<dbReference type="PROSITE" id="PS50011">
    <property type="entry name" value="PROTEIN_KINASE_DOM"/>
    <property type="match status" value="1"/>
</dbReference>
<feature type="region of interest" description="Disordered" evidence="1">
    <location>
        <begin position="669"/>
        <end position="722"/>
    </location>
</feature>
<feature type="transmembrane region" description="Helical" evidence="2">
    <location>
        <begin position="217"/>
        <end position="238"/>
    </location>
</feature>
<feature type="region of interest" description="Disordered" evidence="1">
    <location>
        <begin position="749"/>
        <end position="771"/>
    </location>
</feature>
<comment type="caution">
    <text evidence="4">The sequence shown here is derived from an EMBL/GenBank/DDBJ whole genome shotgun (WGS) entry which is preliminary data.</text>
</comment>
<keyword evidence="5" id="KW-1185">Reference proteome</keyword>
<evidence type="ECO:0000313" key="4">
    <source>
        <dbReference type="EMBL" id="TDH68268.1"/>
    </source>
</evidence>
<dbReference type="Pfam" id="PF07714">
    <property type="entry name" value="PK_Tyr_Ser-Thr"/>
    <property type="match status" value="1"/>
</dbReference>
<evidence type="ECO:0000256" key="1">
    <source>
        <dbReference type="SAM" id="MobiDB-lite"/>
    </source>
</evidence>
<sequence length="810" mass="88548">MLDQSSDGNSDITTEDYGNVVLLYAKLVAQVLSTIMSAFVGTRHLLQVLALRKEVLARRQLQTPILALAGNSDGSIPTPPSLLIVTNGVPTTTSQPSGHTSGTDDSRRNRQASLLFHERENALYAPIGGLDFMTNEHDDDRPRVSAASRILRVMCITDFVFSLSGLVVTAVELWKPSAGGSFQLLFWAQAPHWCSQIASFCWVATLALYIAKHRNRASFDVAIAHAIIWMVVVFYWILELYSSYYKTKGFVHAAIIIWKVMAVGCFLITTISWLHFAIRWRKQERHKGAYVVSKLASYTMAFFIFVGPIVLTDLVLGLHSSGLVIETCSVILAMWPFANAIICIAKPTLCLRIFQANSSRKHPLGQYDSADGEYGSRRFISAINGNPGALNGGRPSGESGRKLLMSPSHHELKGLEIGDKIGEGVAVVYLGKWRGANVAVKMKAVLAALESAADLEEFQHACNVEIQAEAEVMRGLCHPNIVLFMEAGFYRGSICIISEYCARGSLRDVLKQHTPDVKNLNWPTKLRLALGISHGIQYLHNANPPMIHRDLKSPNVLVDDSWHAKIADFDPQERPTIQQVIQSLQRIGREEVWDPTGPRFTGVSQLGVSMYSTMSQSISSSYHDSPTNAGPIGRNFSRPPAALDENHSASDSDSEAFAEEFSYVPTLESSTTSPVILGDSDSGMKKSKRSSLSSRHGSMDSSTCNRLSGVSTTSSTSSMGANDSGYYGSSSTGYDLHASFLSASSLQSSTSSSISNRSTKSVRASKMKNMRSEWRHHTGTIQETQSSDLNDAPLAFVESSPNGTSFIVNI</sequence>
<feature type="compositionally biased region" description="Low complexity" evidence="1">
    <location>
        <begin position="690"/>
        <end position="702"/>
    </location>
</feature>
<keyword evidence="2" id="KW-0472">Membrane</keyword>
<dbReference type="PROSITE" id="PS00108">
    <property type="entry name" value="PROTEIN_KINASE_ST"/>
    <property type="match status" value="1"/>
</dbReference>
<feature type="region of interest" description="Disordered" evidence="1">
    <location>
        <begin position="87"/>
        <end position="107"/>
    </location>
</feature>
<proteinExistence type="predicted"/>
<dbReference type="GO" id="GO:0005524">
    <property type="term" value="F:ATP binding"/>
    <property type="evidence" value="ECO:0007669"/>
    <property type="project" value="InterPro"/>
</dbReference>
<dbReference type="SUPFAM" id="SSF56112">
    <property type="entry name" value="Protein kinase-like (PK-like)"/>
    <property type="match status" value="1"/>
</dbReference>
<keyword evidence="2" id="KW-1133">Transmembrane helix</keyword>
<dbReference type="OrthoDB" id="122279at2759"/>
<dbReference type="InterPro" id="IPR008271">
    <property type="entry name" value="Ser/Thr_kinase_AS"/>
</dbReference>
<organism evidence="4 5">
    <name type="scientific">Bremia lactucae</name>
    <name type="common">Lettuce downy mildew</name>
    <dbReference type="NCBI Taxonomy" id="4779"/>
    <lineage>
        <taxon>Eukaryota</taxon>
        <taxon>Sar</taxon>
        <taxon>Stramenopiles</taxon>
        <taxon>Oomycota</taxon>
        <taxon>Peronosporomycetes</taxon>
        <taxon>Peronosporales</taxon>
        <taxon>Peronosporaceae</taxon>
        <taxon>Bremia</taxon>
    </lineage>
</organism>
<dbReference type="KEGG" id="blac:94347021"/>
<feature type="compositionally biased region" description="Low complexity" evidence="1">
    <location>
        <begin position="711"/>
        <end position="722"/>
    </location>
</feature>
<dbReference type="InterPro" id="IPR011009">
    <property type="entry name" value="Kinase-like_dom_sf"/>
</dbReference>